<dbReference type="SMART" id="SM00418">
    <property type="entry name" value="HTH_ARSR"/>
    <property type="match status" value="1"/>
</dbReference>
<reference evidence="7" key="1">
    <citation type="submission" date="2017-06" db="EMBL/GenBank/DDBJ databases">
        <title>FDA dAtabase for Regulatory Grade micrObial Sequences (FDA-ARGOS): Supporting development and validation of Infectious Disease Dx tests.</title>
        <authorList>
            <person name="Minogue T."/>
            <person name="Wolcott M."/>
            <person name="Wasieloski L."/>
            <person name="Aguilar W."/>
            <person name="Moore D."/>
            <person name="Tallon L."/>
            <person name="Sadzewicz L."/>
            <person name="Sengamalay N."/>
            <person name="Ott S."/>
            <person name="Godinez A."/>
            <person name="Nagaraj S."/>
            <person name="Nadendla S."/>
            <person name="Geyer C."/>
            <person name="Sichtig H."/>
        </authorList>
    </citation>
    <scope>NUCLEOTIDE SEQUENCE [LARGE SCALE GENOMIC DNA]</scope>
    <source>
        <strain evidence="7">FDAARGOS_289</strain>
    </source>
</reference>
<dbReference type="GeneID" id="34015921"/>
<dbReference type="PANTHER" id="PTHR33154:SF33">
    <property type="entry name" value="TRANSCRIPTIONAL REPRESSOR SDPR"/>
    <property type="match status" value="1"/>
</dbReference>
<reference evidence="6 8" key="4">
    <citation type="journal article" date="2023" name="FEMS Microbes">
        <title>Whole genomes of deep-sea sponge-associated bacteria exhibit high novel natural product potential.</title>
        <authorList>
            <person name="Hesketh-Best P.J."/>
            <person name="January G.G."/>
            <person name="Koch M.J."/>
            <person name="Warburton P.J."/>
            <person name="Howell K.L."/>
            <person name="Upton M."/>
        </authorList>
    </citation>
    <scope>NUCLEOTIDE SEQUENCE [LARGE SCALE GENOMIC DNA]</scope>
    <source>
        <strain evidence="6 8">PC206-O</strain>
    </source>
</reference>
<evidence type="ECO:0000256" key="3">
    <source>
        <dbReference type="ARBA" id="ARBA00023163"/>
    </source>
</evidence>
<dbReference type="PRINTS" id="PR00778">
    <property type="entry name" value="HTHARSR"/>
</dbReference>
<evidence type="ECO:0000259" key="4">
    <source>
        <dbReference type="PROSITE" id="PS50987"/>
    </source>
</evidence>
<dbReference type="Pfam" id="PF12840">
    <property type="entry name" value="HTH_20"/>
    <property type="match status" value="1"/>
</dbReference>
<keyword evidence="8" id="KW-1185">Reference proteome</keyword>
<protein>
    <submittedName>
        <fullName evidence="5">ArsR family transcriptional regulator</fullName>
    </submittedName>
    <submittedName>
        <fullName evidence="6">Autorepressor SdpR family transcription factor</fullName>
    </submittedName>
</protein>
<dbReference type="InterPro" id="IPR036388">
    <property type="entry name" value="WH-like_DNA-bd_sf"/>
</dbReference>
<dbReference type="GO" id="GO:0003677">
    <property type="term" value="F:DNA binding"/>
    <property type="evidence" value="ECO:0007669"/>
    <property type="project" value="UniProtKB-KW"/>
</dbReference>
<reference evidence="5" key="2">
    <citation type="submission" date="2017-12" db="EMBL/GenBank/DDBJ databases">
        <title>FDA dAtabase for Regulatory Grade micrObial Sequences (FDA-ARGOS): Supporting development and validation of Infectious Disease Dx tests.</title>
        <authorList>
            <person name="Campos J."/>
            <person name="Goldberg B."/>
            <person name="Tallon L."/>
            <person name="Sadzewicz L."/>
            <person name="Sengamalay N."/>
            <person name="Ott S."/>
            <person name="Godinez A."/>
            <person name="Nagaraj S."/>
            <person name="Vavikolanu K."/>
            <person name="Vyas G."/>
            <person name="Nadendla S."/>
            <person name="Aluvathingal J."/>
            <person name="Geyer C."/>
            <person name="Nandy P."/>
            <person name="Hobson J."/>
            <person name="Sichtig H."/>
        </authorList>
    </citation>
    <scope>NUCLEOTIDE SEQUENCE</scope>
    <source>
        <strain evidence="5">FDAARGOS_289</strain>
    </source>
</reference>
<dbReference type="InterPro" id="IPR051081">
    <property type="entry name" value="HTH_MetalResp_TranReg"/>
</dbReference>
<dbReference type="Proteomes" id="UP000197050">
    <property type="component" value="Chromosome"/>
</dbReference>
<dbReference type="InterPro" id="IPR001845">
    <property type="entry name" value="HTH_ArsR_DNA-bd_dom"/>
</dbReference>
<name>A0A1Z3U757_BREVE</name>
<dbReference type="EMBL" id="CP022048">
    <property type="protein sequence ID" value="ASE38794.1"/>
    <property type="molecule type" value="Genomic_DNA"/>
</dbReference>
<dbReference type="Gene3D" id="1.10.10.10">
    <property type="entry name" value="Winged helix-like DNA-binding domain superfamily/Winged helix DNA-binding domain"/>
    <property type="match status" value="1"/>
</dbReference>
<gene>
    <name evidence="5" type="ORF">CEP68_04375</name>
    <name evidence="6" type="ORF">NJD11_12355</name>
</gene>
<reference evidence="6" key="3">
    <citation type="submission" date="2022-06" db="EMBL/GenBank/DDBJ databases">
        <authorList>
            <person name="Hesketh-Best P.J."/>
            <person name="Koch M.J."/>
        </authorList>
    </citation>
    <scope>NUCLEOTIDE SEQUENCE</scope>
    <source>
        <strain evidence="6">PC206-O</strain>
    </source>
</reference>
<dbReference type="Proteomes" id="UP001272940">
    <property type="component" value="Unassembled WGS sequence"/>
</dbReference>
<evidence type="ECO:0000256" key="2">
    <source>
        <dbReference type="ARBA" id="ARBA00023125"/>
    </source>
</evidence>
<organism evidence="5 7">
    <name type="scientific">Brevundimonas vesicularis</name>
    <name type="common">Pseudomonas vesicularis</name>
    <dbReference type="NCBI Taxonomy" id="41276"/>
    <lineage>
        <taxon>Bacteria</taxon>
        <taxon>Pseudomonadati</taxon>
        <taxon>Pseudomonadota</taxon>
        <taxon>Alphaproteobacteria</taxon>
        <taxon>Caulobacterales</taxon>
        <taxon>Caulobacteraceae</taxon>
        <taxon>Brevundimonas</taxon>
    </lineage>
</organism>
<dbReference type="NCBIfam" id="NF033789">
    <property type="entry name" value="repress_SdpR"/>
    <property type="match status" value="1"/>
</dbReference>
<accession>A0A1Z3U757</accession>
<dbReference type="InterPro" id="IPR036390">
    <property type="entry name" value="WH_DNA-bd_sf"/>
</dbReference>
<sequence length="99" mass="10881">MNAVFKALADPTRRKVLEMLRQGPMTAGTITDQFDVSKPTMSAHFNVLREAGLIDAFKEGRSITYRLQLSVLEDALLAFSQLVGLGLKTTAAPSRIEKD</sequence>
<evidence type="ECO:0000256" key="1">
    <source>
        <dbReference type="ARBA" id="ARBA00023015"/>
    </source>
</evidence>
<dbReference type="GO" id="GO:0003700">
    <property type="term" value="F:DNA-binding transcription factor activity"/>
    <property type="evidence" value="ECO:0007669"/>
    <property type="project" value="InterPro"/>
</dbReference>
<keyword evidence="2" id="KW-0238">DNA-binding</keyword>
<keyword evidence="3" id="KW-0804">Transcription</keyword>
<evidence type="ECO:0000313" key="7">
    <source>
        <dbReference type="Proteomes" id="UP000197050"/>
    </source>
</evidence>
<dbReference type="InterPro" id="IPR011991">
    <property type="entry name" value="ArsR-like_HTH"/>
</dbReference>
<evidence type="ECO:0000313" key="5">
    <source>
        <dbReference type="EMBL" id="ASE38794.1"/>
    </source>
</evidence>
<evidence type="ECO:0000313" key="6">
    <source>
        <dbReference type="EMBL" id="MDX2335723.1"/>
    </source>
</evidence>
<dbReference type="EMBL" id="JAMYEC010000008">
    <property type="protein sequence ID" value="MDX2335723.1"/>
    <property type="molecule type" value="Genomic_DNA"/>
</dbReference>
<dbReference type="CDD" id="cd00090">
    <property type="entry name" value="HTH_ARSR"/>
    <property type="match status" value="1"/>
</dbReference>
<feature type="domain" description="HTH arsR-type" evidence="4">
    <location>
        <begin position="1"/>
        <end position="87"/>
    </location>
</feature>
<dbReference type="AlphaFoldDB" id="A0A1Z3U757"/>
<dbReference type="InterPro" id="IPR047796">
    <property type="entry name" value="SdpR-like_repress"/>
</dbReference>
<evidence type="ECO:0000313" key="8">
    <source>
        <dbReference type="Proteomes" id="UP001272940"/>
    </source>
</evidence>
<dbReference type="RefSeq" id="WP_066623682.1">
    <property type="nucleotide sequence ID" value="NZ_CP022048.2"/>
</dbReference>
<dbReference type="PROSITE" id="PS50987">
    <property type="entry name" value="HTH_ARSR_2"/>
    <property type="match status" value="1"/>
</dbReference>
<keyword evidence="1" id="KW-0805">Transcription regulation</keyword>
<dbReference type="NCBIfam" id="NF033788">
    <property type="entry name" value="HTH_metalloreg"/>
    <property type="match status" value="1"/>
</dbReference>
<dbReference type="KEGG" id="bvc:CEP68_04375"/>
<proteinExistence type="predicted"/>
<dbReference type="SUPFAM" id="SSF46785">
    <property type="entry name" value="Winged helix' DNA-binding domain"/>
    <property type="match status" value="1"/>
</dbReference>
<dbReference type="PANTHER" id="PTHR33154">
    <property type="entry name" value="TRANSCRIPTIONAL REGULATOR, ARSR FAMILY"/>
    <property type="match status" value="1"/>
</dbReference>